<dbReference type="Proteomes" id="UP001373159">
    <property type="component" value="Unassembled WGS sequence"/>
</dbReference>
<proteinExistence type="predicted"/>
<organism evidence="2 3">
    <name type="scientific">Bifidobacterium favimelis</name>
    <dbReference type="NCBI Taxonomy" id="3122979"/>
    <lineage>
        <taxon>Bacteria</taxon>
        <taxon>Bacillati</taxon>
        <taxon>Actinomycetota</taxon>
        <taxon>Actinomycetes</taxon>
        <taxon>Bifidobacteriales</taxon>
        <taxon>Bifidobacteriaceae</taxon>
        <taxon>Bifidobacterium</taxon>
    </lineage>
</organism>
<accession>A0ABU8ZL98</accession>
<dbReference type="PANTHER" id="PTHR39639">
    <property type="entry name" value="CHROMOSOME 16, WHOLE GENOME SHOTGUN SEQUENCE"/>
    <property type="match status" value="1"/>
</dbReference>
<comment type="caution">
    <text evidence="2">The sequence shown here is derived from an EMBL/GenBank/DDBJ whole genome shotgun (WGS) entry which is preliminary data.</text>
</comment>
<evidence type="ECO:0000259" key="1">
    <source>
        <dbReference type="Pfam" id="PF03235"/>
    </source>
</evidence>
<protein>
    <submittedName>
        <fullName evidence="2">DUF262 domain-containing protein</fullName>
    </submittedName>
</protein>
<sequence>MIYDRLNMQPTVKTVGGVVGDMQNVKTGGLDISPEYQRDYIWSNEFKDQLILSIILNYPIGNIVINNLDHPNGRNARQELVDGKQRLTTIMRFKEGRDADRWLEDEDTWCKLSKKNSERAKEIIGKIIGDNDHEGIERMNKVSRLGYNDLPESIGRNFDNYNISVYTMQAANAEQIRDYFKVLQNQEKLKAGEIINALPPSSVSPYFKAAKVDDFLHAIGCNYHRGEFEKLYYSMLGLWFGKMQINTADKTVVNFVENLGDLTDDQKNTVEELNRGINRIASLDYVVPQRRTNRRTIKLLLGIALERPEYFADDDARLTNVWRVCDLAGKLAAFNSSDSDRVRFTRYFNDEYTSNPGEFEKEREPMYRQIFSAASRGTSKGDFQKAIRTMLAMFTMPFDAAHEWYTQNMDTV</sequence>
<dbReference type="EMBL" id="JBANBB010000001">
    <property type="protein sequence ID" value="MEK0305984.1"/>
    <property type="molecule type" value="Genomic_DNA"/>
</dbReference>
<feature type="domain" description="GmrSD restriction endonucleases N-terminal" evidence="1">
    <location>
        <begin position="26"/>
        <end position="197"/>
    </location>
</feature>
<evidence type="ECO:0000313" key="3">
    <source>
        <dbReference type="Proteomes" id="UP001373159"/>
    </source>
</evidence>
<dbReference type="RefSeq" id="WP_340468531.1">
    <property type="nucleotide sequence ID" value="NZ_JBANBB010000001.1"/>
</dbReference>
<reference evidence="2 3" key="1">
    <citation type="submission" date="2024-02" db="EMBL/GenBank/DDBJ databases">
        <title>Bifidobacterium honeyensis sp. nov., isolated from the comb honey.</title>
        <authorList>
            <person name="Liu W."/>
            <person name="Li Y."/>
        </authorList>
    </citation>
    <scope>NUCLEOTIDE SEQUENCE [LARGE SCALE GENOMIC DNA]</scope>
    <source>
        <strain evidence="2 3">IMAU50988</strain>
    </source>
</reference>
<name>A0ABU8ZL98_9BIFI</name>
<dbReference type="PANTHER" id="PTHR39639:SF1">
    <property type="entry name" value="DUF262 DOMAIN-CONTAINING PROTEIN"/>
    <property type="match status" value="1"/>
</dbReference>
<evidence type="ECO:0000313" key="2">
    <source>
        <dbReference type="EMBL" id="MEK0305984.1"/>
    </source>
</evidence>
<gene>
    <name evidence="2" type="ORF">V8P97_00605</name>
</gene>
<dbReference type="Pfam" id="PF03235">
    <property type="entry name" value="GmrSD_N"/>
    <property type="match status" value="1"/>
</dbReference>
<keyword evidence="3" id="KW-1185">Reference proteome</keyword>
<dbReference type="InterPro" id="IPR004919">
    <property type="entry name" value="GmrSD_N"/>
</dbReference>